<dbReference type="EMBL" id="METP01000053">
    <property type="protein sequence ID" value="OGC04376.1"/>
    <property type="molecule type" value="Genomic_DNA"/>
</dbReference>
<dbReference type="GO" id="GO:0005829">
    <property type="term" value="C:cytosol"/>
    <property type="evidence" value="ECO:0007669"/>
    <property type="project" value="TreeGrafter"/>
</dbReference>
<accession>A0A1F4R8E4</accession>
<comment type="function">
    <text evidence="1">Could be involved in the regulation of nitrogen fixation.</text>
</comment>
<protein>
    <submittedName>
        <fullName evidence="6">Nitrogen fixation protein NifD</fullName>
    </submittedName>
</protein>
<dbReference type="Gene3D" id="3.30.70.120">
    <property type="match status" value="1"/>
</dbReference>
<keyword evidence="4" id="KW-0535">Nitrogen fixation</keyword>
<dbReference type="InterPro" id="IPR015867">
    <property type="entry name" value="N-reg_PII/ATP_PRibTrfase_C"/>
</dbReference>
<dbReference type="Pfam" id="PF00543">
    <property type="entry name" value="P-II"/>
    <property type="match status" value="1"/>
</dbReference>
<dbReference type="SMART" id="SM00938">
    <property type="entry name" value="P-II"/>
    <property type="match status" value="1"/>
</dbReference>
<reference evidence="6 7" key="1">
    <citation type="journal article" date="2016" name="Nat. Commun.">
        <title>Thousands of microbial genomes shed light on interconnected biogeochemical processes in an aquifer system.</title>
        <authorList>
            <person name="Anantharaman K."/>
            <person name="Brown C.T."/>
            <person name="Hug L.A."/>
            <person name="Sharon I."/>
            <person name="Castelle C.J."/>
            <person name="Probst A.J."/>
            <person name="Thomas B.C."/>
            <person name="Singh A."/>
            <person name="Wilkins M.J."/>
            <person name="Karaoz U."/>
            <person name="Brodie E.L."/>
            <person name="Williams K.H."/>
            <person name="Hubbard S.S."/>
            <person name="Banfield J.F."/>
        </authorList>
    </citation>
    <scope>NUCLEOTIDE SEQUENCE [LARGE SCALE GENOMIC DNA]</scope>
</reference>
<evidence type="ECO:0000256" key="4">
    <source>
        <dbReference type="ARBA" id="ARBA00023231"/>
    </source>
</evidence>
<dbReference type="Proteomes" id="UP000176938">
    <property type="component" value="Unassembled WGS sequence"/>
</dbReference>
<gene>
    <name evidence="6" type="ORF">A3H38_06915</name>
</gene>
<dbReference type="GO" id="GO:0005524">
    <property type="term" value="F:ATP binding"/>
    <property type="evidence" value="ECO:0007669"/>
    <property type="project" value="TreeGrafter"/>
</dbReference>
<comment type="similarity">
    <text evidence="5">Belongs to the P(II) protein family.</text>
</comment>
<evidence type="ECO:0000256" key="1">
    <source>
        <dbReference type="ARBA" id="ARBA00002440"/>
    </source>
</evidence>
<dbReference type="SUPFAM" id="SSF54913">
    <property type="entry name" value="GlnB-like"/>
    <property type="match status" value="1"/>
</dbReference>
<dbReference type="GO" id="GO:0030234">
    <property type="term" value="F:enzyme regulator activity"/>
    <property type="evidence" value="ECO:0007669"/>
    <property type="project" value="InterPro"/>
</dbReference>
<evidence type="ECO:0000313" key="6">
    <source>
        <dbReference type="EMBL" id="OGC04376.1"/>
    </source>
</evidence>
<dbReference type="InterPro" id="IPR017918">
    <property type="entry name" value="N-reg_PII_CS"/>
</dbReference>
<keyword evidence="2" id="KW-0805">Transcription regulation</keyword>
<dbReference type="AlphaFoldDB" id="A0A1F4R8E4"/>
<name>A0A1F4R8E4_UNCSA</name>
<dbReference type="GO" id="GO:0006808">
    <property type="term" value="P:regulation of nitrogen utilization"/>
    <property type="evidence" value="ECO:0007669"/>
    <property type="project" value="InterPro"/>
</dbReference>
<evidence type="ECO:0000256" key="2">
    <source>
        <dbReference type="ARBA" id="ARBA00023015"/>
    </source>
</evidence>
<dbReference type="PROSITE" id="PS00638">
    <property type="entry name" value="PII_GLNB_CTER"/>
    <property type="match status" value="1"/>
</dbReference>
<dbReference type="InterPro" id="IPR002187">
    <property type="entry name" value="N-reg_PII"/>
</dbReference>
<comment type="caution">
    <text evidence="6">The sequence shown here is derived from an EMBL/GenBank/DDBJ whole genome shotgun (WGS) entry which is preliminary data.</text>
</comment>
<dbReference type="PANTHER" id="PTHR30115">
    <property type="entry name" value="NITROGEN REGULATORY PROTEIN P-II"/>
    <property type="match status" value="1"/>
</dbReference>
<organism evidence="6 7">
    <name type="scientific">candidate division WOR-1 bacterium RIFCSPLOWO2_02_FULL_46_20</name>
    <dbReference type="NCBI Taxonomy" id="1802567"/>
    <lineage>
        <taxon>Bacteria</taxon>
        <taxon>Bacillati</taxon>
        <taxon>Saganbacteria</taxon>
    </lineage>
</organism>
<sequence length="105" mass="11245">MKMIRAIIRPEKENDVVKALELVGISAYTKLDVLGRGKQKGIQIGSAVYDELAKVMLMIVIEDQVSDEATEAIAAAGRTGQFGDGKIFISPVEAAITVRTGKPSL</sequence>
<proteinExistence type="inferred from homology"/>
<dbReference type="PRINTS" id="PR00340">
    <property type="entry name" value="PIIGLNB"/>
</dbReference>
<evidence type="ECO:0000256" key="3">
    <source>
        <dbReference type="ARBA" id="ARBA00023163"/>
    </source>
</evidence>
<dbReference type="PROSITE" id="PS51343">
    <property type="entry name" value="PII_GLNB_DOM"/>
    <property type="match status" value="1"/>
</dbReference>
<dbReference type="InterPro" id="IPR011322">
    <property type="entry name" value="N-reg_PII-like_a/b"/>
</dbReference>
<dbReference type="PANTHER" id="PTHR30115:SF13">
    <property type="entry name" value="PII-LIKE PROTEIN GLNBI"/>
    <property type="match status" value="1"/>
</dbReference>
<keyword evidence="3" id="KW-0804">Transcription</keyword>
<evidence type="ECO:0000313" key="7">
    <source>
        <dbReference type="Proteomes" id="UP000176938"/>
    </source>
</evidence>
<evidence type="ECO:0000256" key="5">
    <source>
        <dbReference type="RuleBase" id="RU003936"/>
    </source>
</evidence>